<evidence type="ECO:0000313" key="1">
    <source>
        <dbReference type="EMBL" id="OOP54981.1"/>
    </source>
</evidence>
<accession>A0A1V4APE4</accession>
<reference evidence="1 2" key="1">
    <citation type="journal article" date="2017" name="Water Res.">
        <title>Discovery and metagenomic analysis of an anammox bacterial enrichment related to Candidatus "Brocadia caroliniensis" in a full-scale glycerol-fed nitritation-denitritation separate centrate treatment process.</title>
        <authorList>
            <person name="Park H."/>
            <person name="Brotto A.C."/>
            <person name="van Loosdrecht M.C."/>
            <person name="Chandran K."/>
        </authorList>
    </citation>
    <scope>NUCLEOTIDE SEQUENCE [LARGE SCALE GENOMIC DNA]</scope>
    <source>
        <strain evidence="1">26THWARD</strain>
    </source>
</reference>
<proteinExistence type="predicted"/>
<protein>
    <recommendedName>
        <fullName evidence="3">Tetratricopeptide repeat protein</fullName>
    </recommendedName>
</protein>
<name>A0A1V4APE4_9BACT</name>
<evidence type="ECO:0008006" key="3">
    <source>
        <dbReference type="Google" id="ProtNLM"/>
    </source>
</evidence>
<dbReference type="STRING" id="1004156.AYP45_17345"/>
<dbReference type="AlphaFoldDB" id="A0A1V4APE4"/>
<gene>
    <name evidence="1" type="ORF">AYP45_17345</name>
</gene>
<organism evidence="1 2">
    <name type="scientific">Candidatus Brocadia carolinensis</name>
    <dbReference type="NCBI Taxonomy" id="1004156"/>
    <lineage>
        <taxon>Bacteria</taxon>
        <taxon>Pseudomonadati</taxon>
        <taxon>Planctomycetota</taxon>
        <taxon>Candidatus Brocadiia</taxon>
        <taxon>Candidatus Brocadiales</taxon>
        <taxon>Candidatus Brocadiaceae</taxon>
        <taxon>Candidatus Brocadia</taxon>
    </lineage>
</organism>
<dbReference type="EMBL" id="AYTS01000192">
    <property type="protein sequence ID" value="OOP54981.1"/>
    <property type="molecule type" value="Genomic_DNA"/>
</dbReference>
<sequence length="163" mass="18998">MSLKKTPWIQFPDGKEVPGVKLDSDTGEVTVYVVRITRNNLEIIPIIYTTGISACIKRYNEIEKSHERIDGNLLIQLGESYAEFGNFQKAKECILKARSFDNLNEDFVQKCDSLYEYIEGLDDLTNKPFQIPETLIEHFKKVCHLGRKDDIWLKSKIMMKRFF</sequence>
<dbReference type="Proteomes" id="UP000189681">
    <property type="component" value="Unassembled WGS sequence"/>
</dbReference>
<evidence type="ECO:0000313" key="2">
    <source>
        <dbReference type="Proteomes" id="UP000189681"/>
    </source>
</evidence>
<comment type="caution">
    <text evidence="1">The sequence shown here is derived from an EMBL/GenBank/DDBJ whole genome shotgun (WGS) entry which is preliminary data.</text>
</comment>